<proteinExistence type="predicted"/>
<dbReference type="AlphaFoldDB" id="A0AAD3DPJ9"/>
<feature type="non-terminal residue" evidence="1">
    <location>
        <position position="1"/>
    </location>
</feature>
<sequence length="132" mass="13639">GLDKESGNVPMTYLDLLDFAMGACAMVAVVWHMRLLPQDGSCGGGVWESSSLGGPSVRGPLRADAGGCVGQGVASGGDEGRAVRWVGGAVVALCVFQRFLQRTGVAQQVVVQGSTKLIYSRQVFRGGLPLAS</sequence>
<protein>
    <submittedName>
        <fullName evidence="1">Uncharacterized protein</fullName>
    </submittedName>
</protein>
<dbReference type="EMBL" id="BMAR01000007">
    <property type="protein sequence ID" value="GFR44363.1"/>
    <property type="molecule type" value="Genomic_DNA"/>
</dbReference>
<gene>
    <name evidence="1" type="ORF">Agub_g5584</name>
</gene>
<keyword evidence="2" id="KW-1185">Reference proteome</keyword>
<accession>A0AAD3DPJ9</accession>
<comment type="caution">
    <text evidence="1">The sequence shown here is derived from an EMBL/GenBank/DDBJ whole genome shotgun (WGS) entry which is preliminary data.</text>
</comment>
<evidence type="ECO:0000313" key="2">
    <source>
        <dbReference type="Proteomes" id="UP001054857"/>
    </source>
</evidence>
<reference evidence="1 2" key="1">
    <citation type="journal article" date="2021" name="Sci. Rep.">
        <title>Genome sequencing of the multicellular alga Astrephomene provides insights into convergent evolution of germ-soma differentiation.</title>
        <authorList>
            <person name="Yamashita S."/>
            <person name="Yamamoto K."/>
            <person name="Matsuzaki R."/>
            <person name="Suzuki S."/>
            <person name="Yamaguchi H."/>
            <person name="Hirooka S."/>
            <person name="Minakuchi Y."/>
            <person name="Miyagishima S."/>
            <person name="Kawachi M."/>
            <person name="Toyoda A."/>
            <person name="Nozaki H."/>
        </authorList>
    </citation>
    <scope>NUCLEOTIDE SEQUENCE [LARGE SCALE GENOMIC DNA]</scope>
    <source>
        <strain evidence="1 2">NIES-4017</strain>
    </source>
</reference>
<dbReference type="Proteomes" id="UP001054857">
    <property type="component" value="Unassembled WGS sequence"/>
</dbReference>
<organism evidence="1 2">
    <name type="scientific">Astrephomene gubernaculifera</name>
    <dbReference type="NCBI Taxonomy" id="47775"/>
    <lineage>
        <taxon>Eukaryota</taxon>
        <taxon>Viridiplantae</taxon>
        <taxon>Chlorophyta</taxon>
        <taxon>core chlorophytes</taxon>
        <taxon>Chlorophyceae</taxon>
        <taxon>CS clade</taxon>
        <taxon>Chlamydomonadales</taxon>
        <taxon>Astrephomenaceae</taxon>
        <taxon>Astrephomene</taxon>
    </lineage>
</organism>
<name>A0AAD3DPJ9_9CHLO</name>
<evidence type="ECO:0000313" key="1">
    <source>
        <dbReference type="EMBL" id="GFR44363.1"/>
    </source>
</evidence>